<reference evidence="2 3" key="1">
    <citation type="submission" date="2019-11" db="EMBL/GenBank/DDBJ databases">
        <title>Draft Genome Sequences of Six Type Strains of the Genus Massilia.</title>
        <authorList>
            <person name="Miess H."/>
            <person name="Frediansyah A."/>
            <person name="Goeker M."/>
            <person name="Gross H."/>
        </authorList>
    </citation>
    <scope>NUCLEOTIDE SEQUENCE [LARGE SCALE GENOMIC DNA]</scope>
    <source>
        <strain evidence="2 3">DSM 17513</strain>
    </source>
</reference>
<name>A0A6I3XH00_9BURK</name>
<dbReference type="RefSeq" id="WP_155707964.1">
    <property type="nucleotide sequence ID" value="NZ_BMWU01000052.1"/>
</dbReference>
<gene>
    <name evidence="2" type="ORF">GJV26_05610</name>
</gene>
<evidence type="ECO:0008006" key="4">
    <source>
        <dbReference type="Google" id="ProtNLM"/>
    </source>
</evidence>
<dbReference type="AlphaFoldDB" id="A0A6I3XH00"/>
<comment type="caution">
    <text evidence="2">The sequence shown here is derived from an EMBL/GenBank/DDBJ whole genome shotgun (WGS) entry which is preliminary data.</text>
</comment>
<protein>
    <recommendedName>
        <fullName evidence="4">DUF1453 domain-containing protein</fullName>
    </recommendedName>
</protein>
<dbReference type="EMBL" id="WNWM01000002">
    <property type="protein sequence ID" value="MUI11958.1"/>
    <property type="molecule type" value="Genomic_DNA"/>
</dbReference>
<organism evidence="2 3">
    <name type="scientific">Pseudoduganella dura</name>
    <dbReference type="NCBI Taxonomy" id="321982"/>
    <lineage>
        <taxon>Bacteria</taxon>
        <taxon>Pseudomonadati</taxon>
        <taxon>Pseudomonadota</taxon>
        <taxon>Betaproteobacteria</taxon>
        <taxon>Burkholderiales</taxon>
        <taxon>Oxalobacteraceae</taxon>
        <taxon>Telluria group</taxon>
        <taxon>Pseudoduganella</taxon>
    </lineage>
</organism>
<dbReference type="InterPro" id="IPR046730">
    <property type="entry name" value="DUF6622"/>
</dbReference>
<feature type="transmembrane region" description="Helical" evidence="1">
    <location>
        <begin position="6"/>
        <end position="26"/>
    </location>
</feature>
<keyword evidence="1" id="KW-0812">Transmembrane</keyword>
<keyword evidence="1" id="KW-1133">Transmembrane helix</keyword>
<dbReference type="Pfam" id="PF20327">
    <property type="entry name" value="DUF6622"/>
    <property type="match status" value="1"/>
</dbReference>
<feature type="transmembrane region" description="Helical" evidence="1">
    <location>
        <begin position="130"/>
        <end position="152"/>
    </location>
</feature>
<proteinExistence type="predicted"/>
<evidence type="ECO:0000313" key="3">
    <source>
        <dbReference type="Proteomes" id="UP000431684"/>
    </source>
</evidence>
<keyword evidence="1" id="KW-0472">Membrane</keyword>
<feature type="transmembrane region" description="Helical" evidence="1">
    <location>
        <begin position="60"/>
        <end position="79"/>
    </location>
</feature>
<sequence length="167" mass="17807">MLQQIVAHTPIHVWLLLAFLAWRGIAASRDGEVPLRRLAVLPVVMLVLSLQDMAGRFGLHGLPLVLWLAGAGIGMLAAWRITSPAAPGSAPGMVLQRGSWLPLALIMAIFAAKYTVAVLCTVRPELATQTGFACATCALYGVFNGLFAGRALRCLPLPRALRTAVSR</sequence>
<evidence type="ECO:0000256" key="1">
    <source>
        <dbReference type="SAM" id="Phobius"/>
    </source>
</evidence>
<keyword evidence="3" id="KW-1185">Reference proteome</keyword>
<accession>A0A6I3XH00</accession>
<dbReference type="Proteomes" id="UP000431684">
    <property type="component" value="Unassembled WGS sequence"/>
</dbReference>
<evidence type="ECO:0000313" key="2">
    <source>
        <dbReference type="EMBL" id="MUI11958.1"/>
    </source>
</evidence>
<dbReference type="OrthoDB" id="3034721at2"/>
<feature type="transmembrane region" description="Helical" evidence="1">
    <location>
        <begin position="100"/>
        <end position="124"/>
    </location>
</feature>